<protein>
    <submittedName>
        <fullName evidence="1">Uncharacterized protein</fullName>
    </submittedName>
</protein>
<gene>
    <name evidence="1" type="ORF">EXN66_Car013704</name>
</gene>
<evidence type="ECO:0000313" key="1">
    <source>
        <dbReference type="EMBL" id="KAF3698023.1"/>
    </source>
</evidence>
<evidence type="ECO:0000313" key="2">
    <source>
        <dbReference type="Proteomes" id="UP000503349"/>
    </source>
</evidence>
<sequence length="97" mass="10533">MTNNSVPSLKIHCVQLPDVRVFYHFDNSIEESQHEQFAGRGKKVKELSLNITAGVDQSKRVRHNTAVAVTDGSASLLDLMTAAATVVVVLIACHCSL</sequence>
<dbReference type="Proteomes" id="UP000503349">
    <property type="component" value="Chromosome 13"/>
</dbReference>
<accession>A0A6G1Q6P6</accession>
<dbReference type="AlphaFoldDB" id="A0A6G1Q6P6"/>
<keyword evidence="2" id="KW-1185">Reference proteome</keyword>
<proteinExistence type="predicted"/>
<dbReference type="EMBL" id="CM015724">
    <property type="protein sequence ID" value="KAF3698023.1"/>
    <property type="molecule type" value="Genomic_DNA"/>
</dbReference>
<reference evidence="1 2" key="1">
    <citation type="submission" date="2019-02" db="EMBL/GenBank/DDBJ databases">
        <title>Opniocepnalus argus genome.</title>
        <authorList>
            <person name="Zhou C."/>
            <person name="Xiao S."/>
        </authorList>
    </citation>
    <scope>NUCLEOTIDE SEQUENCE [LARGE SCALE GENOMIC DNA]</scope>
    <source>
        <strain evidence="1">OARG1902GOOAL</strain>
        <tissue evidence="1">Muscle</tissue>
    </source>
</reference>
<reference evidence="2" key="2">
    <citation type="submission" date="2019-02" db="EMBL/GenBank/DDBJ databases">
        <title>Opniocepnalus argus Var Kimnra genome.</title>
        <authorList>
            <person name="Zhou C."/>
            <person name="Xiao S."/>
        </authorList>
    </citation>
    <scope>NUCLEOTIDE SEQUENCE [LARGE SCALE GENOMIC DNA]</scope>
</reference>
<name>A0A6G1Q6P6_CHAAH</name>
<organism evidence="1 2">
    <name type="scientific">Channa argus</name>
    <name type="common">Northern snakehead</name>
    <name type="synonym">Ophicephalus argus</name>
    <dbReference type="NCBI Taxonomy" id="215402"/>
    <lineage>
        <taxon>Eukaryota</taxon>
        <taxon>Metazoa</taxon>
        <taxon>Chordata</taxon>
        <taxon>Craniata</taxon>
        <taxon>Vertebrata</taxon>
        <taxon>Euteleostomi</taxon>
        <taxon>Actinopterygii</taxon>
        <taxon>Neopterygii</taxon>
        <taxon>Teleostei</taxon>
        <taxon>Neoteleostei</taxon>
        <taxon>Acanthomorphata</taxon>
        <taxon>Anabantaria</taxon>
        <taxon>Anabantiformes</taxon>
        <taxon>Channoidei</taxon>
        <taxon>Channidae</taxon>
        <taxon>Channa</taxon>
    </lineage>
</organism>